<keyword evidence="2" id="KW-0805">Transcription regulation</keyword>
<sequence>SYENLNIDHTTDDLLKSSGKDMKGETFNKHYSKNSLNKNLKKEVDDVNMINKMEKTGSTPAGVYMIRINGVVQAWRAEWRSPSGCKRTKNFGINTYGTTLSKKLAIEMRARMTGECLISDDGTVFDYSTKKGTMSN</sequence>
<reference evidence="7 8" key="2">
    <citation type="submission" date="2013-02" db="EMBL/GenBank/DDBJ databases">
        <title>The Genome Sequence of Plasmodium falciparum Vietnam Oak-Knoll (FVO).</title>
        <authorList>
            <consortium name="The Broad Institute Genome Sequencing Platform"/>
            <consortium name="The Broad Institute Genome Sequencing Center for Infectious Disease"/>
            <person name="Neafsey D."/>
            <person name="Cheeseman I."/>
            <person name="Volkman S."/>
            <person name="Adams J."/>
            <person name="Walker B."/>
            <person name="Young S.K."/>
            <person name="Zeng Q."/>
            <person name="Gargeya S."/>
            <person name="Fitzgerald M."/>
            <person name="Haas B."/>
            <person name="Abouelleil A."/>
            <person name="Alvarado L."/>
            <person name="Arachchi H.M."/>
            <person name="Berlin A.M."/>
            <person name="Chapman S.B."/>
            <person name="Dewar J."/>
            <person name="Goldberg J."/>
            <person name="Griggs A."/>
            <person name="Gujja S."/>
            <person name="Hansen M."/>
            <person name="Howarth C."/>
            <person name="Imamovic A."/>
            <person name="Larimer J."/>
            <person name="McCowan C."/>
            <person name="Murphy C."/>
            <person name="Neiman D."/>
            <person name="Pearson M."/>
            <person name="Priest M."/>
            <person name="Roberts A."/>
            <person name="Saif S."/>
            <person name="Shea T."/>
            <person name="Sisk P."/>
            <person name="Sykes S."/>
            <person name="Wortman J."/>
            <person name="Nusbaum C."/>
            <person name="Birren B."/>
        </authorList>
    </citation>
    <scope>NUCLEOTIDE SEQUENCE [LARGE SCALE GENOMIC DNA]</scope>
    <source>
        <strain evidence="8">Vietnam Oak-Knoll (FVO)</strain>
    </source>
</reference>
<dbReference type="GO" id="GO:0003677">
    <property type="term" value="F:DNA binding"/>
    <property type="evidence" value="ECO:0007669"/>
    <property type="project" value="UniProtKB-KW"/>
</dbReference>
<evidence type="ECO:0000313" key="7">
    <source>
        <dbReference type="EMBL" id="ETW19677.1"/>
    </source>
</evidence>
<feature type="non-terminal residue" evidence="7">
    <location>
        <position position="1"/>
    </location>
</feature>
<evidence type="ECO:0000256" key="4">
    <source>
        <dbReference type="ARBA" id="ARBA00023163"/>
    </source>
</evidence>
<dbReference type="GO" id="GO:0003700">
    <property type="term" value="F:DNA-binding transcription factor activity"/>
    <property type="evidence" value="ECO:0007669"/>
    <property type="project" value="InterPro"/>
</dbReference>
<name>A0A024VAW4_PLAFA</name>
<gene>
    <name evidence="7" type="ORF">PFFVO_01388</name>
</gene>
<keyword evidence="5" id="KW-0539">Nucleus</keyword>
<dbReference type="Gene3D" id="1.20.5.2050">
    <property type="match status" value="1"/>
</dbReference>
<dbReference type="EMBL" id="KI925059">
    <property type="protein sequence ID" value="ETW19677.1"/>
    <property type="molecule type" value="Genomic_DNA"/>
</dbReference>
<feature type="domain" description="AP2/ERF" evidence="6">
    <location>
        <begin position="73"/>
        <end position="114"/>
    </location>
</feature>
<dbReference type="AlphaFoldDB" id="A0A024VAW4"/>
<evidence type="ECO:0000313" key="8">
    <source>
        <dbReference type="Proteomes" id="UP000030690"/>
    </source>
</evidence>
<dbReference type="GO" id="GO:0005634">
    <property type="term" value="C:nucleus"/>
    <property type="evidence" value="ECO:0007669"/>
    <property type="project" value="UniProtKB-SubCell"/>
</dbReference>
<protein>
    <recommendedName>
        <fullName evidence="6">AP2/ERF domain-containing protein</fullName>
    </recommendedName>
</protein>
<evidence type="ECO:0000256" key="3">
    <source>
        <dbReference type="ARBA" id="ARBA00023125"/>
    </source>
</evidence>
<comment type="subcellular location">
    <subcellularLocation>
        <location evidence="1">Nucleus</location>
    </subcellularLocation>
</comment>
<keyword evidence="3" id="KW-0238">DNA-binding</keyword>
<evidence type="ECO:0000256" key="5">
    <source>
        <dbReference type="ARBA" id="ARBA00023242"/>
    </source>
</evidence>
<dbReference type="InterPro" id="IPR001471">
    <property type="entry name" value="AP2/ERF_dom"/>
</dbReference>
<evidence type="ECO:0000256" key="2">
    <source>
        <dbReference type="ARBA" id="ARBA00023015"/>
    </source>
</evidence>
<reference evidence="7 8" key="1">
    <citation type="submission" date="2013-02" db="EMBL/GenBank/DDBJ databases">
        <title>The Genome Annotation of Plasmodium falciparum Vietnam Oak-Knoll (FVO).</title>
        <authorList>
            <consortium name="The Broad Institute Genome Sequencing Platform"/>
            <consortium name="The Broad Institute Genome Sequencing Center for Infectious Disease"/>
            <person name="Neafsey D."/>
            <person name="Hoffman S."/>
            <person name="Volkman S."/>
            <person name="Rosenthal P."/>
            <person name="Walker B."/>
            <person name="Young S.K."/>
            <person name="Zeng Q."/>
            <person name="Gargeya S."/>
            <person name="Fitzgerald M."/>
            <person name="Haas B."/>
            <person name="Abouelleil A."/>
            <person name="Allen A.W."/>
            <person name="Alvarado L."/>
            <person name="Arachchi H.M."/>
            <person name="Berlin A.M."/>
            <person name="Chapman S.B."/>
            <person name="Gainer-Dewar J."/>
            <person name="Goldberg J."/>
            <person name="Griggs A."/>
            <person name="Gujja S."/>
            <person name="Hansen M."/>
            <person name="Howarth C."/>
            <person name="Imamovic A."/>
            <person name="Ireland A."/>
            <person name="Larimer J."/>
            <person name="McCowan C."/>
            <person name="Murphy C."/>
            <person name="Pearson M."/>
            <person name="Poon T.W."/>
            <person name="Priest M."/>
            <person name="Roberts A."/>
            <person name="Saif S."/>
            <person name="Shea T."/>
            <person name="Sisk P."/>
            <person name="Sykes S."/>
            <person name="Wortman J."/>
            <person name="Nusbaum C."/>
            <person name="Birren B."/>
        </authorList>
    </citation>
    <scope>NUCLEOTIDE SEQUENCE [LARGE SCALE GENOMIC DNA]</scope>
    <source>
        <strain evidence="8">Vietnam Oak-Knoll (FVO)</strain>
    </source>
</reference>
<proteinExistence type="predicted"/>
<evidence type="ECO:0000259" key="6">
    <source>
        <dbReference type="Pfam" id="PF00847"/>
    </source>
</evidence>
<keyword evidence="4" id="KW-0804">Transcription</keyword>
<dbReference type="Pfam" id="PF00847">
    <property type="entry name" value="AP2"/>
    <property type="match status" value="1"/>
</dbReference>
<dbReference type="Proteomes" id="UP000030690">
    <property type="component" value="Unassembled WGS sequence"/>
</dbReference>
<evidence type="ECO:0000256" key="1">
    <source>
        <dbReference type="ARBA" id="ARBA00004123"/>
    </source>
</evidence>
<organism evidence="7 8">
    <name type="scientific">Plasmodium falciparum Vietnam Oak-Knoll</name>
    <name type="common">FVO</name>
    <dbReference type="NCBI Taxonomy" id="1036723"/>
    <lineage>
        <taxon>Eukaryota</taxon>
        <taxon>Sar</taxon>
        <taxon>Alveolata</taxon>
        <taxon>Apicomplexa</taxon>
        <taxon>Aconoidasida</taxon>
        <taxon>Haemosporida</taxon>
        <taxon>Plasmodiidae</taxon>
        <taxon>Plasmodium</taxon>
        <taxon>Plasmodium (Laverania)</taxon>
    </lineage>
</organism>
<accession>A0A024VAW4</accession>